<keyword evidence="5 6" id="KW-0067">ATP-binding</keyword>
<dbReference type="GO" id="GO:0005634">
    <property type="term" value="C:nucleus"/>
    <property type="evidence" value="ECO:0000318"/>
    <property type="project" value="GO_Central"/>
</dbReference>
<keyword evidence="10" id="KW-1185">Reference proteome</keyword>
<dbReference type="HOGENOM" id="CLU_639901_0_0_1"/>
<dbReference type="Pfam" id="PF00069">
    <property type="entry name" value="Pkinase"/>
    <property type="match status" value="1"/>
</dbReference>
<feature type="domain" description="Protein kinase" evidence="8">
    <location>
        <begin position="147"/>
        <end position="429"/>
    </location>
</feature>
<keyword evidence="4" id="KW-0418">Kinase</keyword>
<dbReference type="Gene3D" id="1.10.510.10">
    <property type="entry name" value="Transferase(Phosphotransferase) domain 1"/>
    <property type="match status" value="1"/>
</dbReference>
<evidence type="ECO:0000256" key="6">
    <source>
        <dbReference type="PROSITE-ProRule" id="PRU10141"/>
    </source>
</evidence>
<dbReference type="GO" id="GO:0034501">
    <property type="term" value="P:protein localization to kinetochore"/>
    <property type="evidence" value="ECO:0000318"/>
    <property type="project" value="GO_Central"/>
</dbReference>
<dbReference type="Proteomes" id="UP000007266">
    <property type="component" value="Linkage group 9"/>
</dbReference>
<evidence type="ECO:0000259" key="8">
    <source>
        <dbReference type="PROSITE" id="PS50011"/>
    </source>
</evidence>
<dbReference type="FunFam" id="3.30.200.20:FF:000131">
    <property type="entry name" value="Dual specificity protein kinase TTK"/>
    <property type="match status" value="1"/>
</dbReference>
<dbReference type="EMBL" id="KQ971372">
    <property type="protein sequence ID" value="EFA10696.1"/>
    <property type="molecule type" value="Genomic_DNA"/>
</dbReference>
<dbReference type="GO" id="GO:0033316">
    <property type="term" value="P:meiotic spindle assembly checkpoint signaling"/>
    <property type="evidence" value="ECO:0000318"/>
    <property type="project" value="GO_Central"/>
</dbReference>
<dbReference type="PROSITE" id="PS00107">
    <property type="entry name" value="PROTEIN_KINASE_ATP"/>
    <property type="match status" value="1"/>
</dbReference>
<evidence type="ECO:0000256" key="5">
    <source>
        <dbReference type="ARBA" id="ARBA00022840"/>
    </source>
</evidence>
<dbReference type="InParanoid" id="D6WZP1"/>
<reference evidence="9 10" key="2">
    <citation type="journal article" date="2010" name="Nucleic Acids Res.">
        <title>BeetleBase in 2010: revisions to provide comprehensive genomic information for Tribolium castaneum.</title>
        <authorList>
            <person name="Kim H.S."/>
            <person name="Murphy T."/>
            <person name="Xia J."/>
            <person name="Caragea D."/>
            <person name="Park Y."/>
            <person name="Beeman R.W."/>
            <person name="Lorenzen M.D."/>
            <person name="Butcher S."/>
            <person name="Manak J.R."/>
            <person name="Brown S.J."/>
        </authorList>
    </citation>
    <scope>GENOME REANNOTATION</scope>
    <source>
        <strain evidence="9 10">Georgia GA2</strain>
    </source>
</reference>
<dbReference type="GO" id="GO:0004712">
    <property type="term" value="F:protein serine/threonine/tyrosine kinase activity"/>
    <property type="evidence" value="ECO:0000318"/>
    <property type="project" value="GO_Central"/>
</dbReference>
<dbReference type="AlphaFoldDB" id="D6WZP1"/>
<feature type="binding site" evidence="6">
    <location>
        <position position="176"/>
    </location>
    <ligand>
        <name>ATP</name>
        <dbReference type="ChEBI" id="CHEBI:30616"/>
    </ligand>
</feature>
<dbReference type="PANTHER" id="PTHR22974">
    <property type="entry name" value="MIXED LINEAGE PROTEIN KINASE"/>
    <property type="match status" value="1"/>
</dbReference>
<evidence type="ECO:0000256" key="7">
    <source>
        <dbReference type="SAM" id="MobiDB-lite"/>
    </source>
</evidence>
<reference evidence="9 10" key="1">
    <citation type="journal article" date="2008" name="Nature">
        <title>The genome of the model beetle and pest Tribolium castaneum.</title>
        <authorList>
            <consortium name="Tribolium Genome Sequencing Consortium"/>
            <person name="Richards S."/>
            <person name="Gibbs R.A."/>
            <person name="Weinstock G.M."/>
            <person name="Brown S.J."/>
            <person name="Denell R."/>
            <person name="Beeman R.W."/>
            <person name="Gibbs R."/>
            <person name="Beeman R.W."/>
            <person name="Brown S.J."/>
            <person name="Bucher G."/>
            <person name="Friedrich M."/>
            <person name="Grimmelikhuijzen C.J."/>
            <person name="Klingler M."/>
            <person name="Lorenzen M."/>
            <person name="Richards S."/>
            <person name="Roth S."/>
            <person name="Schroder R."/>
            <person name="Tautz D."/>
            <person name="Zdobnov E.M."/>
            <person name="Muzny D."/>
            <person name="Gibbs R.A."/>
            <person name="Weinstock G.M."/>
            <person name="Attaway T."/>
            <person name="Bell S."/>
            <person name="Buhay C.J."/>
            <person name="Chandrabose M.N."/>
            <person name="Chavez D."/>
            <person name="Clerk-Blankenburg K.P."/>
            <person name="Cree A."/>
            <person name="Dao M."/>
            <person name="Davis C."/>
            <person name="Chacko J."/>
            <person name="Dinh H."/>
            <person name="Dugan-Rocha S."/>
            <person name="Fowler G."/>
            <person name="Garner T.T."/>
            <person name="Garnes J."/>
            <person name="Gnirke A."/>
            <person name="Hawes A."/>
            <person name="Hernandez J."/>
            <person name="Hines S."/>
            <person name="Holder M."/>
            <person name="Hume J."/>
            <person name="Jhangiani S.N."/>
            <person name="Joshi V."/>
            <person name="Khan Z.M."/>
            <person name="Jackson L."/>
            <person name="Kovar C."/>
            <person name="Kowis A."/>
            <person name="Lee S."/>
            <person name="Lewis L.R."/>
            <person name="Margolis J."/>
            <person name="Morgan M."/>
            <person name="Nazareth L.V."/>
            <person name="Nguyen N."/>
            <person name="Okwuonu G."/>
            <person name="Parker D."/>
            <person name="Richards S."/>
            <person name="Ruiz S.J."/>
            <person name="Santibanez J."/>
            <person name="Savard J."/>
            <person name="Scherer S.E."/>
            <person name="Schneider B."/>
            <person name="Sodergren E."/>
            <person name="Tautz D."/>
            <person name="Vattahil S."/>
            <person name="Villasana D."/>
            <person name="White C.S."/>
            <person name="Wright R."/>
            <person name="Park Y."/>
            <person name="Beeman R.W."/>
            <person name="Lord J."/>
            <person name="Oppert B."/>
            <person name="Lorenzen M."/>
            <person name="Brown S."/>
            <person name="Wang L."/>
            <person name="Savard J."/>
            <person name="Tautz D."/>
            <person name="Richards S."/>
            <person name="Weinstock G."/>
            <person name="Gibbs R.A."/>
            <person name="Liu Y."/>
            <person name="Worley K."/>
            <person name="Weinstock G."/>
            <person name="Elsik C.G."/>
            <person name="Reese J.T."/>
            <person name="Elhaik E."/>
            <person name="Landan G."/>
            <person name="Graur D."/>
            <person name="Arensburger P."/>
            <person name="Atkinson P."/>
            <person name="Beeman R.W."/>
            <person name="Beidler J."/>
            <person name="Brown S.J."/>
            <person name="Demuth J.P."/>
            <person name="Drury D.W."/>
            <person name="Du Y.Z."/>
            <person name="Fujiwara H."/>
            <person name="Lorenzen M."/>
            <person name="Maselli V."/>
            <person name="Osanai M."/>
            <person name="Park Y."/>
            <person name="Robertson H.M."/>
            <person name="Tu Z."/>
            <person name="Wang J.J."/>
            <person name="Wang S."/>
            <person name="Richards S."/>
            <person name="Song H."/>
            <person name="Zhang L."/>
            <person name="Sodergren E."/>
            <person name="Werner D."/>
            <person name="Stanke M."/>
            <person name="Morgenstern B."/>
            <person name="Solovyev V."/>
            <person name="Kosarev P."/>
            <person name="Brown G."/>
            <person name="Chen H.C."/>
            <person name="Ermolaeva O."/>
            <person name="Hlavina W."/>
            <person name="Kapustin Y."/>
            <person name="Kiryutin B."/>
            <person name="Kitts P."/>
            <person name="Maglott D."/>
            <person name="Pruitt K."/>
            <person name="Sapojnikov V."/>
            <person name="Souvorov A."/>
            <person name="Mackey A.J."/>
            <person name="Waterhouse R.M."/>
            <person name="Wyder S."/>
            <person name="Zdobnov E.M."/>
            <person name="Zdobnov E.M."/>
            <person name="Wyder S."/>
            <person name="Kriventseva E.V."/>
            <person name="Kadowaki T."/>
            <person name="Bork P."/>
            <person name="Aranda M."/>
            <person name="Bao R."/>
            <person name="Beermann A."/>
            <person name="Berns N."/>
            <person name="Bolognesi R."/>
            <person name="Bonneton F."/>
            <person name="Bopp D."/>
            <person name="Brown S.J."/>
            <person name="Bucher G."/>
            <person name="Butts T."/>
            <person name="Chaumot A."/>
            <person name="Denell R.E."/>
            <person name="Ferrier D.E."/>
            <person name="Friedrich M."/>
            <person name="Gordon C.M."/>
            <person name="Jindra M."/>
            <person name="Klingler M."/>
            <person name="Lan Q."/>
            <person name="Lattorff H.M."/>
            <person name="Laudet V."/>
            <person name="von Levetsow C."/>
            <person name="Liu Z."/>
            <person name="Lutz R."/>
            <person name="Lynch J.A."/>
            <person name="da Fonseca R.N."/>
            <person name="Posnien N."/>
            <person name="Reuter R."/>
            <person name="Roth S."/>
            <person name="Savard J."/>
            <person name="Schinko J.B."/>
            <person name="Schmitt C."/>
            <person name="Schoppmeier M."/>
            <person name="Schroder R."/>
            <person name="Shippy T.D."/>
            <person name="Simonnet F."/>
            <person name="Marques-Souza H."/>
            <person name="Tautz D."/>
            <person name="Tomoyasu Y."/>
            <person name="Trauner J."/>
            <person name="Van der Zee M."/>
            <person name="Vervoort M."/>
            <person name="Wittkopp N."/>
            <person name="Wimmer E.A."/>
            <person name="Yang X."/>
            <person name="Jones A.K."/>
            <person name="Sattelle D.B."/>
            <person name="Ebert P.R."/>
            <person name="Nelson D."/>
            <person name="Scott J.G."/>
            <person name="Beeman R.W."/>
            <person name="Muthukrishnan S."/>
            <person name="Kramer K.J."/>
            <person name="Arakane Y."/>
            <person name="Beeman R.W."/>
            <person name="Zhu Q."/>
            <person name="Hogenkamp D."/>
            <person name="Dixit R."/>
            <person name="Oppert B."/>
            <person name="Jiang H."/>
            <person name="Zou Z."/>
            <person name="Marshall J."/>
            <person name="Elpidina E."/>
            <person name="Vinokurov K."/>
            <person name="Oppert C."/>
            <person name="Zou Z."/>
            <person name="Evans J."/>
            <person name="Lu Z."/>
            <person name="Zhao P."/>
            <person name="Sumathipala N."/>
            <person name="Altincicek B."/>
            <person name="Vilcinskas A."/>
            <person name="Williams M."/>
            <person name="Hultmark D."/>
            <person name="Hetru C."/>
            <person name="Jiang H."/>
            <person name="Grimmelikhuijzen C.J."/>
            <person name="Hauser F."/>
            <person name="Cazzamali G."/>
            <person name="Williamson M."/>
            <person name="Park Y."/>
            <person name="Li B."/>
            <person name="Tanaka Y."/>
            <person name="Predel R."/>
            <person name="Neupert S."/>
            <person name="Schachtner J."/>
            <person name="Verleyen P."/>
            <person name="Raible F."/>
            <person name="Bork P."/>
            <person name="Friedrich M."/>
            <person name="Walden K.K."/>
            <person name="Robertson H.M."/>
            <person name="Angeli S."/>
            <person name="Foret S."/>
            <person name="Bucher G."/>
            <person name="Schuetz S."/>
            <person name="Maleszka R."/>
            <person name="Wimmer E.A."/>
            <person name="Beeman R.W."/>
            <person name="Lorenzen M."/>
            <person name="Tomoyasu Y."/>
            <person name="Miller S.C."/>
            <person name="Grossmann D."/>
            <person name="Bucher G."/>
        </authorList>
    </citation>
    <scope>NUCLEOTIDE SEQUENCE [LARGE SCALE GENOMIC DNA]</scope>
    <source>
        <strain evidence="9 10">Georgia GA2</strain>
    </source>
</reference>
<keyword evidence="2" id="KW-0808">Transferase</keyword>
<dbReference type="STRING" id="7070.D6WZP1"/>
<dbReference type="GO" id="GO:0005524">
    <property type="term" value="F:ATP binding"/>
    <property type="evidence" value="ECO:0007669"/>
    <property type="project" value="UniProtKB-UniRule"/>
</dbReference>
<protein>
    <submittedName>
        <fullName evidence="9">Altered disjunction</fullName>
    </submittedName>
</protein>
<dbReference type="Gene3D" id="3.30.200.20">
    <property type="entry name" value="Phosphorylase Kinase, domain 1"/>
    <property type="match status" value="1"/>
</dbReference>
<dbReference type="GO" id="GO:0004674">
    <property type="term" value="F:protein serine/threonine kinase activity"/>
    <property type="evidence" value="ECO:0000318"/>
    <property type="project" value="GO_Central"/>
</dbReference>
<name>D6WZP1_TRICA</name>
<dbReference type="PROSITE" id="PS50011">
    <property type="entry name" value="PROTEIN_KINASE_DOM"/>
    <property type="match status" value="1"/>
</dbReference>
<dbReference type="PANTHER" id="PTHR22974:SF21">
    <property type="entry name" value="DUAL SPECIFICITY PROTEIN KINASE TTK"/>
    <property type="match status" value="1"/>
</dbReference>
<evidence type="ECO:0000256" key="2">
    <source>
        <dbReference type="ARBA" id="ARBA00022679"/>
    </source>
</evidence>
<dbReference type="InterPro" id="IPR011009">
    <property type="entry name" value="Kinase-like_dom_sf"/>
</dbReference>
<evidence type="ECO:0000313" key="9">
    <source>
        <dbReference type="EMBL" id="EFA10696.1"/>
    </source>
</evidence>
<dbReference type="OMA" id="QKMRAIP"/>
<dbReference type="GO" id="GO:0007059">
    <property type="term" value="P:chromosome segregation"/>
    <property type="evidence" value="ECO:0000318"/>
    <property type="project" value="GO_Central"/>
</dbReference>
<evidence type="ECO:0000313" key="10">
    <source>
        <dbReference type="Proteomes" id="UP000007266"/>
    </source>
</evidence>
<evidence type="ECO:0000256" key="1">
    <source>
        <dbReference type="ARBA" id="ARBA00022527"/>
    </source>
</evidence>
<dbReference type="GO" id="GO:0000776">
    <property type="term" value="C:kinetochore"/>
    <property type="evidence" value="ECO:0000318"/>
    <property type="project" value="GO_Central"/>
</dbReference>
<dbReference type="PhylomeDB" id="D6WZP1"/>
<evidence type="ECO:0000256" key="3">
    <source>
        <dbReference type="ARBA" id="ARBA00022741"/>
    </source>
</evidence>
<proteinExistence type="predicted"/>
<feature type="region of interest" description="Disordered" evidence="7">
    <location>
        <begin position="1"/>
        <end position="26"/>
    </location>
</feature>
<dbReference type="eggNOG" id="KOG0596">
    <property type="taxonomic scope" value="Eukaryota"/>
</dbReference>
<gene>
    <name evidence="9" type="primary">AUGUSTUS-3.0.2_11798</name>
    <name evidence="9" type="ORF">TcasGA2_TC011798</name>
</gene>
<dbReference type="FunFam" id="1.10.510.10:FF:001076">
    <property type="entry name" value="Altered disjunction"/>
    <property type="match status" value="1"/>
</dbReference>
<dbReference type="InterPro" id="IPR000719">
    <property type="entry name" value="Prot_kinase_dom"/>
</dbReference>
<dbReference type="SUPFAM" id="SSF56112">
    <property type="entry name" value="Protein kinase-like (PK-like)"/>
    <property type="match status" value="1"/>
</dbReference>
<sequence length="429" mass="48487">MSSLTSEFSSVRKPKREGNLTEPPFSLSTIKGRSCQRLKFMSIKPLRLDEIQKEIEEAENSAERANVYCPPSKEPRGCAPLQDSFDLNFSPLATPSKEPPCDKFVTPDNRIPAKVQCSVRVKPALPGLSAGSPEVSFRRIRVNEVGYVVLNELGKGGSSQVFHCFNPETKQHRAIKVVSLENKVSAVGFINEVKMLQTLQKCNRIIKMFDYEIKEEEKKLLVVLEVGGTDLSKILKESALNNAHMPLYMLLYYWMEMLYAVRQIHESGIVHSDLKPANFLEVEGYLKLIDFGISSCIQSDMTSVIKAVPEGSFNYISPEALSSETSSNASSPSFGKPKYKISYKSDVWSLGCILYQLVYRRTPFQHITQIWVKLSAIVNPDHKIDYPDAHWVPQKLINTIKKCLQRNAKARPSIDELITDYENMFHSLV</sequence>
<dbReference type="SMART" id="SM00220">
    <property type="entry name" value="S_TKc"/>
    <property type="match status" value="1"/>
</dbReference>
<evidence type="ECO:0000256" key="4">
    <source>
        <dbReference type="ARBA" id="ARBA00022777"/>
    </source>
</evidence>
<dbReference type="OrthoDB" id="20524at2759"/>
<dbReference type="InterPro" id="IPR017441">
    <property type="entry name" value="Protein_kinase_ATP_BS"/>
</dbReference>
<keyword evidence="3 6" id="KW-0547">Nucleotide-binding</keyword>
<dbReference type="KEGG" id="tca:662564"/>
<organism evidence="9 10">
    <name type="scientific">Tribolium castaneum</name>
    <name type="common">Red flour beetle</name>
    <dbReference type="NCBI Taxonomy" id="7070"/>
    <lineage>
        <taxon>Eukaryota</taxon>
        <taxon>Metazoa</taxon>
        <taxon>Ecdysozoa</taxon>
        <taxon>Arthropoda</taxon>
        <taxon>Hexapoda</taxon>
        <taxon>Insecta</taxon>
        <taxon>Pterygota</taxon>
        <taxon>Neoptera</taxon>
        <taxon>Endopterygota</taxon>
        <taxon>Coleoptera</taxon>
        <taxon>Polyphaga</taxon>
        <taxon>Cucujiformia</taxon>
        <taxon>Tenebrionidae</taxon>
        <taxon>Tenebrionidae incertae sedis</taxon>
        <taxon>Tribolium</taxon>
    </lineage>
</organism>
<dbReference type="GO" id="GO:0007094">
    <property type="term" value="P:mitotic spindle assembly checkpoint signaling"/>
    <property type="evidence" value="ECO:0000318"/>
    <property type="project" value="GO_Central"/>
</dbReference>
<accession>D6WZP1</accession>
<keyword evidence="1" id="KW-0723">Serine/threonine-protein kinase</keyword>